<keyword evidence="9" id="KW-0915">Sodium</keyword>
<feature type="binding site" evidence="13">
    <location>
        <position position="104"/>
    </location>
    <ligand>
        <name>NADPH</name>
        <dbReference type="ChEBI" id="CHEBI:57783"/>
    </ligand>
</feature>
<keyword evidence="6 14" id="KW-0028">Amino-acid biosynthesis</keyword>
<dbReference type="PANTHER" id="PTHR43331">
    <property type="entry name" value="HOMOSERINE DEHYDROGENASE"/>
    <property type="match status" value="1"/>
</dbReference>
<comment type="pathway">
    <text evidence="1 14">Amino-acid biosynthesis; L-threonine biosynthesis; L-threonine from L-aspartate: step 3/5.</text>
</comment>
<comment type="similarity">
    <text evidence="3 15">Belongs to the homoserine dehydrogenase family.</text>
</comment>
<keyword evidence="13 14" id="KW-0521">NADP</keyword>
<feature type="domain" description="Aspartate/homoserine dehydrogenase NAD-binding" evidence="17">
    <location>
        <begin position="10"/>
        <end position="128"/>
    </location>
</feature>
<keyword evidence="10 14" id="KW-0486">Methionine biosynthesis</keyword>
<dbReference type="FunFam" id="3.30.360.10:FF:000005">
    <property type="entry name" value="Homoserine dehydrogenase"/>
    <property type="match status" value="1"/>
</dbReference>
<comment type="pathway">
    <text evidence="2 14">Amino-acid biosynthesis; L-methionine biosynthesis via de novo pathway; L-homoserine from L-aspartate: step 3/3.</text>
</comment>
<evidence type="ECO:0000256" key="1">
    <source>
        <dbReference type="ARBA" id="ARBA00005056"/>
    </source>
</evidence>
<evidence type="ECO:0000256" key="12">
    <source>
        <dbReference type="PIRSR" id="PIRSR000098-1"/>
    </source>
</evidence>
<evidence type="ECO:0000256" key="4">
    <source>
        <dbReference type="ARBA" id="ARBA00013213"/>
    </source>
</evidence>
<evidence type="ECO:0000256" key="13">
    <source>
        <dbReference type="PIRSR" id="PIRSR000098-2"/>
    </source>
</evidence>
<dbReference type="EMBL" id="JAMQJZ010000005">
    <property type="protein sequence ID" value="MDC3420513.1"/>
    <property type="molecule type" value="Genomic_DNA"/>
</dbReference>
<dbReference type="InterPro" id="IPR019811">
    <property type="entry name" value="HDH_CS"/>
</dbReference>
<dbReference type="InterPro" id="IPR016204">
    <property type="entry name" value="HDH"/>
</dbReference>
<feature type="binding site" evidence="13">
    <location>
        <position position="189"/>
    </location>
    <ligand>
        <name>L-homoserine</name>
        <dbReference type="ChEBI" id="CHEBI:57476"/>
    </ligand>
</feature>
<keyword evidence="19" id="KW-1185">Reference proteome</keyword>
<reference evidence="18" key="1">
    <citation type="submission" date="2022-06" db="EMBL/GenBank/DDBJ databases">
        <title>Aquibacillus sp. a new bacterium isolated from soil saline samples.</title>
        <authorList>
            <person name="Galisteo C."/>
            <person name="De La Haba R."/>
            <person name="Sanchez-Porro C."/>
            <person name="Ventosa A."/>
        </authorList>
    </citation>
    <scope>NUCLEOTIDE SEQUENCE</scope>
    <source>
        <strain evidence="18">JCM 12387</strain>
    </source>
</reference>
<evidence type="ECO:0000256" key="6">
    <source>
        <dbReference type="ARBA" id="ARBA00022605"/>
    </source>
</evidence>
<feature type="domain" description="Homoserine dehydrogenase catalytic" evidence="16">
    <location>
        <begin position="136"/>
        <end position="314"/>
    </location>
</feature>
<evidence type="ECO:0000313" key="19">
    <source>
        <dbReference type="Proteomes" id="UP001145072"/>
    </source>
</evidence>
<dbReference type="RefSeq" id="WP_259869163.1">
    <property type="nucleotide sequence ID" value="NZ_JAMQJZ010000005.1"/>
</dbReference>
<protein>
    <recommendedName>
        <fullName evidence="5 14">Homoserine dehydrogenase</fullName>
        <ecNumber evidence="4 14">1.1.1.3</ecNumber>
    </recommendedName>
</protein>
<dbReference type="GO" id="GO:0009086">
    <property type="term" value="P:methionine biosynthetic process"/>
    <property type="evidence" value="ECO:0007669"/>
    <property type="project" value="UniProtKB-KW"/>
</dbReference>
<organism evidence="18 19">
    <name type="scientific">Aquibacillus koreensis</name>
    <dbReference type="NCBI Taxonomy" id="279446"/>
    <lineage>
        <taxon>Bacteria</taxon>
        <taxon>Bacillati</taxon>
        <taxon>Bacillota</taxon>
        <taxon>Bacilli</taxon>
        <taxon>Bacillales</taxon>
        <taxon>Bacillaceae</taxon>
        <taxon>Aquibacillus</taxon>
    </lineage>
</organism>
<evidence type="ECO:0000313" key="18">
    <source>
        <dbReference type="EMBL" id="MDC3420513.1"/>
    </source>
</evidence>
<feature type="active site" description="Proton donor" evidence="12">
    <location>
        <position position="204"/>
    </location>
</feature>
<evidence type="ECO:0000256" key="15">
    <source>
        <dbReference type="RuleBase" id="RU004171"/>
    </source>
</evidence>
<evidence type="ECO:0000256" key="8">
    <source>
        <dbReference type="ARBA" id="ARBA00023002"/>
    </source>
</evidence>
<keyword evidence="7 14" id="KW-0791">Threonine biosynthesis</keyword>
<evidence type="ECO:0000256" key="14">
    <source>
        <dbReference type="RuleBase" id="RU000579"/>
    </source>
</evidence>
<name>A0A9X3WKY0_9BACI</name>
<dbReference type="InterPro" id="IPR001342">
    <property type="entry name" value="HDH_cat"/>
</dbReference>
<feature type="binding site" evidence="13">
    <location>
        <begin position="9"/>
        <end position="16"/>
    </location>
    <ligand>
        <name>NADP(+)</name>
        <dbReference type="ChEBI" id="CHEBI:58349"/>
    </ligand>
</feature>
<dbReference type="Pfam" id="PF00742">
    <property type="entry name" value="Homoserine_dh"/>
    <property type="match status" value="1"/>
</dbReference>
<evidence type="ECO:0000256" key="7">
    <source>
        <dbReference type="ARBA" id="ARBA00022697"/>
    </source>
</evidence>
<gene>
    <name evidence="18" type="ORF">NC661_09055</name>
</gene>
<dbReference type="Gene3D" id="3.40.50.720">
    <property type="entry name" value="NAD(P)-binding Rossmann-like Domain"/>
    <property type="match status" value="1"/>
</dbReference>
<dbReference type="PANTHER" id="PTHR43331:SF1">
    <property type="entry name" value="HOMOSERINE DEHYDROGENASE"/>
    <property type="match status" value="1"/>
</dbReference>
<dbReference type="GO" id="GO:0009088">
    <property type="term" value="P:threonine biosynthetic process"/>
    <property type="evidence" value="ECO:0007669"/>
    <property type="project" value="UniProtKB-KW"/>
</dbReference>
<dbReference type="PROSITE" id="PS01042">
    <property type="entry name" value="HOMOSER_DHGENASE"/>
    <property type="match status" value="1"/>
</dbReference>
<dbReference type="SUPFAM" id="SSF51735">
    <property type="entry name" value="NAD(P)-binding Rossmann-fold domains"/>
    <property type="match status" value="1"/>
</dbReference>
<dbReference type="AlphaFoldDB" id="A0A9X3WKY0"/>
<evidence type="ECO:0000256" key="9">
    <source>
        <dbReference type="ARBA" id="ARBA00023053"/>
    </source>
</evidence>
<evidence type="ECO:0000256" key="3">
    <source>
        <dbReference type="ARBA" id="ARBA00006753"/>
    </source>
</evidence>
<dbReference type="NCBIfam" id="NF004976">
    <property type="entry name" value="PRK06349.1"/>
    <property type="match status" value="1"/>
</dbReference>
<comment type="caution">
    <text evidence="18">The sequence shown here is derived from an EMBL/GenBank/DDBJ whole genome shotgun (WGS) entry which is preliminary data.</text>
</comment>
<keyword evidence="8 14" id="KW-0560">Oxidoreductase</keyword>
<dbReference type="EC" id="1.1.1.3" evidence="4 14"/>
<dbReference type="GO" id="GO:0004412">
    <property type="term" value="F:homoserine dehydrogenase activity"/>
    <property type="evidence" value="ECO:0007669"/>
    <property type="project" value="UniProtKB-EC"/>
</dbReference>
<proteinExistence type="inferred from homology"/>
<evidence type="ECO:0000256" key="11">
    <source>
        <dbReference type="ARBA" id="ARBA00048841"/>
    </source>
</evidence>
<evidence type="ECO:0000256" key="10">
    <source>
        <dbReference type="ARBA" id="ARBA00023167"/>
    </source>
</evidence>
<dbReference type="Pfam" id="PF03447">
    <property type="entry name" value="NAD_binding_3"/>
    <property type="match status" value="1"/>
</dbReference>
<dbReference type="Proteomes" id="UP001145072">
    <property type="component" value="Unassembled WGS sequence"/>
</dbReference>
<dbReference type="InterPro" id="IPR036291">
    <property type="entry name" value="NAD(P)-bd_dom_sf"/>
</dbReference>
<evidence type="ECO:0000259" key="16">
    <source>
        <dbReference type="Pfam" id="PF00742"/>
    </source>
</evidence>
<sequence length="409" mass="45331">MSEIKVALLGFGTVGKGVYQVVQTHQKRLEAILHKKVRIVGILVQDETKQRDIQADILLSSNIEDILQISDLDIVMEAIVGVEPGYTYIRKAMERGLHVITANKELLAHKGYELKRKAQQHGVRLEYEAAVAGGIPIIRTLKHVLRVNETIKVEAILNGTSNFILSTMRENQAAFVDVLAVAQQKGYAEADPSNDIDGWDAFYKLMIISELLFGHQPAWDKVEVQGIRNIQYEHLLAAKSLDARMKHVATIEISGGKIHASVEPILIPKSHALYAVEGVNNAINVTGDVVGELSFQGPGAGALPTASAMLEDLISIYELKEVSSIPTAQTFVETNQLQEEEWLLVGSLDPVHQLHRLDQWEIPYGLSTITCTRVLANNELIKSIVKQCDQLEAFKMKHNFVSINQKVLA</sequence>
<dbReference type="InterPro" id="IPR005106">
    <property type="entry name" value="Asp/hSer_DH_NAD-bd"/>
</dbReference>
<evidence type="ECO:0000259" key="17">
    <source>
        <dbReference type="Pfam" id="PF03447"/>
    </source>
</evidence>
<evidence type="ECO:0000256" key="5">
    <source>
        <dbReference type="ARBA" id="ARBA00013376"/>
    </source>
</evidence>
<dbReference type="GO" id="GO:0050661">
    <property type="term" value="F:NADP binding"/>
    <property type="evidence" value="ECO:0007669"/>
    <property type="project" value="InterPro"/>
</dbReference>
<dbReference type="SUPFAM" id="SSF55347">
    <property type="entry name" value="Glyceraldehyde-3-phosphate dehydrogenase-like, C-terminal domain"/>
    <property type="match status" value="1"/>
</dbReference>
<dbReference type="PIRSF" id="PIRSF000098">
    <property type="entry name" value="Homoser_dehydrog"/>
    <property type="match status" value="1"/>
</dbReference>
<accession>A0A9X3WKY0</accession>
<dbReference type="Gene3D" id="3.30.360.10">
    <property type="entry name" value="Dihydrodipicolinate Reductase, domain 2"/>
    <property type="match status" value="1"/>
</dbReference>
<evidence type="ECO:0000256" key="2">
    <source>
        <dbReference type="ARBA" id="ARBA00005062"/>
    </source>
</evidence>
<comment type="catalytic activity">
    <reaction evidence="11">
        <text>L-homoserine + NADP(+) = L-aspartate 4-semialdehyde + NADPH + H(+)</text>
        <dbReference type="Rhea" id="RHEA:15761"/>
        <dbReference type="ChEBI" id="CHEBI:15378"/>
        <dbReference type="ChEBI" id="CHEBI:57476"/>
        <dbReference type="ChEBI" id="CHEBI:57783"/>
        <dbReference type="ChEBI" id="CHEBI:58349"/>
        <dbReference type="ChEBI" id="CHEBI:537519"/>
        <dbReference type="EC" id="1.1.1.3"/>
    </reaction>
    <physiologicalReaction direction="right-to-left" evidence="11">
        <dbReference type="Rhea" id="RHEA:15763"/>
    </physiologicalReaction>
</comment>